<accession>A0A813Q5B9</accession>
<gene>
    <name evidence="1" type="ORF">OXX778_LOCUS4494</name>
</gene>
<proteinExistence type="predicted"/>
<dbReference type="EMBL" id="CAJNOC010000443">
    <property type="protein sequence ID" value="CAF0762203.1"/>
    <property type="molecule type" value="Genomic_DNA"/>
</dbReference>
<sequence length="168" mass="20258">MAKHRQFDKVHIDFIQKSLVECRKKGLDKKEVLTRFTEKFNRTISLSSLSSYEKKFKENVNDIRKTPPKTIMEYLMQRTALIKREEVEQQHRSDQILNLKGEAVKENFLKRTDELFTRTSSMIDQKLTEISHQINMETFEAMCSRRKIKNLKQNHLSKFRRFSKRRVF</sequence>
<evidence type="ECO:0000313" key="1">
    <source>
        <dbReference type="EMBL" id="CAF0762203.1"/>
    </source>
</evidence>
<evidence type="ECO:0000313" key="2">
    <source>
        <dbReference type="Proteomes" id="UP000663879"/>
    </source>
</evidence>
<comment type="caution">
    <text evidence="1">The sequence shown here is derived from an EMBL/GenBank/DDBJ whole genome shotgun (WGS) entry which is preliminary data.</text>
</comment>
<dbReference type="Proteomes" id="UP000663879">
    <property type="component" value="Unassembled WGS sequence"/>
</dbReference>
<protein>
    <submittedName>
        <fullName evidence="1">Uncharacterized protein</fullName>
    </submittedName>
</protein>
<organism evidence="1 2">
    <name type="scientific">Brachionus calyciflorus</name>
    <dbReference type="NCBI Taxonomy" id="104777"/>
    <lineage>
        <taxon>Eukaryota</taxon>
        <taxon>Metazoa</taxon>
        <taxon>Spiralia</taxon>
        <taxon>Gnathifera</taxon>
        <taxon>Rotifera</taxon>
        <taxon>Eurotatoria</taxon>
        <taxon>Monogononta</taxon>
        <taxon>Pseudotrocha</taxon>
        <taxon>Ploima</taxon>
        <taxon>Brachionidae</taxon>
        <taxon>Brachionus</taxon>
    </lineage>
</organism>
<dbReference type="AlphaFoldDB" id="A0A813Q5B9"/>
<name>A0A813Q5B9_9BILA</name>
<keyword evidence="2" id="KW-1185">Reference proteome</keyword>
<reference evidence="1" key="1">
    <citation type="submission" date="2021-02" db="EMBL/GenBank/DDBJ databases">
        <authorList>
            <person name="Nowell W R."/>
        </authorList>
    </citation>
    <scope>NUCLEOTIDE SEQUENCE</scope>
    <source>
        <strain evidence="1">Ploen Becks lab</strain>
    </source>
</reference>